<evidence type="ECO:0000259" key="3">
    <source>
        <dbReference type="Pfam" id="PF00675"/>
    </source>
</evidence>
<dbReference type="GO" id="GO:0046872">
    <property type="term" value="F:metal ion binding"/>
    <property type="evidence" value="ECO:0007669"/>
    <property type="project" value="InterPro"/>
</dbReference>
<keyword evidence="6" id="KW-1185">Reference proteome</keyword>
<feature type="domain" description="Peptidase M16 N-terminal" evidence="3">
    <location>
        <begin position="59"/>
        <end position="206"/>
    </location>
</feature>
<dbReference type="Pfam" id="PF00675">
    <property type="entry name" value="Peptidase_M16"/>
    <property type="match status" value="1"/>
</dbReference>
<dbReference type="Pfam" id="PF05193">
    <property type="entry name" value="Peptidase_M16_C"/>
    <property type="match status" value="1"/>
</dbReference>
<dbReference type="PANTHER" id="PTHR11851">
    <property type="entry name" value="METALLOPROTEASE"/>
    <property type="match status" value="1"/>
</dbReference>
<dbReference type="PANTHER" id="PTHR11851:SF49">
    <property type="entry name" value="MITOCHONDRIAL-PROCESSING PEPTIDASE SUBUNIT ALPHA"/>
    <property type="match status" value="1"/>
</dbReference>
<reference evidence="5" key="1">
    <citation type="submission" date="2023-01" db="EMBL/GenBank/DDBJ databases">
        <title>The diversity of Class Acidimicrobiia in South China Sea sediment environments and the proposal of Iamia marina sp. nov., a novel species of the genus Iamia.</title>
        <authorList>
            <person name="He Y."/>
            <person name="Tian X."/>
        </authorList>
    </citation>
    <scope>NUCLEOTIDE SEQUENCE</scope>
    <source>
        <strain evidence="5">DSM 19957</strain>
    </source>
</reference>
<dbReference type="InterPro" id="IPR007863">
    <property type="entry name" value="Peptidase_M16_C"/>
</dbReference>
<name>A0AAE9Y6T2_9ACTN</name>
<sequence>MATIVPAAVATTVAGAAAVGADPAGARVIGVAGDGPVPGDAPVTPVGEIAVTTLPSGRRVVTDRMPGAASATVVALVGVGGRDEPAPLAGVSHFLEHLLCKGSDDWPAAAVAEAVDERGGDLDAVTDRERTAVQVRVPATEAGFALDLLDALVLRPAVRADEVDLERRVILEELAQAEEDPEDRAHTLAAQALYGAHPLAREVIGDRRTLAAMGPAEISGFHAARYEPGAMVVAAAGGVDHDEVVDAVRRWDAAGTPAAPDPLLRVDRTPPDPRPGTTQVLRRPGEQAHVVVGWPVGAVAEADRPALGVVAHILGGGPASRLFRAVRDERGLAYAVDASLALHVDAGALTAYAACSPGAVAEVRDLLVAEVDRLATDGPTAREVAVATGYLSGASTLALEDSATRAWRVAVEELERGGARPSAERVAVYREVTVEAARAAATVLRAEPSTAVVGPVSRRLRL</sequence>
<evidence type="ECO:0000256" key="1">
    <source>
        <dbReference type="ARBA" id="ARBA00007261"/>
    </source>
</evidence>
<evidence type="ECO:0000313" key="6">
    <source>
        <dbReference type="Proteomes" id="UP001216390"/>
    </source>
</evidence>
<dbReference type="InterPro" id="IPR011249">
    <property type="entry name" value="Metalloenz_LuxS/M16"/>
</dbReference>
<dbReference type="InterPro" id="IPR050361">
    <property type="entry name" value="MPP/UQCRC_Complex"/>
</dbReference>
<organism evidence="5 6">
    <name type="scientific">Iamia majanohamensis</name>
    <dbReference type="NCBI Taxonomy" id="467976"/>
    <lineage>
        <taxon>Bacteria</taxon>
        <taxon>Bacillati</taxon>
        <taxon>Actinomycetota</taxon>
        <taxon>Acidimicrobiia</taxon>
        <taxon>Acidimicrobiales</taxon>
        <taxon>Iamiaceae</taxon>
        <taxon>Iamia</taxon>
    </lineage>
</organism>
<feature type="domain" description="Peptidase M16 C-terminal" evidence="4">
    <location>
        <begin position="217"/>
        <end position="385"/>
    </location>
</feature>
<dbReference type="KEGG" id="ima:PO878_12915"/>
<dbReference type="Proteomes" id="UP001216390">
    <property type="component" value="Chromosome"/>
</dbReference>
<dbReference type="Gene3D" id="3.30.830.10">
    <property type="entry name" value="Metalloenzyme, LuxS/M16 peptidase-like"/>
    <property type="match status" value="2"/>
</dbReference>
<dbReference type="InterPro" id="IPR011765">
    <property type="entry name" value="Pept_M16_N"/>
</dbReference>
<dbReference type="EMBL" id="CP116942">
    <property type="protein sequence ID" value="WCO65398.1"/>
    <property type="molecule type" value="Genomic_DNA"/>
</dbReference>
<comment type="similarity">
    <text evidence="1">Belongs to the peptidase M16 family.</text>
</comment>
<dbReference type="RefSeq" id="WP_272734923.1">
    <property type="nucleotide sequence ID" value="NZ_CP116942.1"/>
</dbReference>
<gene>
    <name evidence="5" type="ORF">PO878_12915</name>
</gene>
<dbReference type="AlphaFoldDB" id="A0AAE9Y6T2"/>
<feature type="region of interest" description="Disordered" evidence="2">
    <location>
        <begin position="256"/>
        <end position="279"/>
    </location>
</feature>
<evidence type="ECO:0000256" key="2">
    <source>
        <dbReference type="SAM" id="MobiDB-lite"/>
    </source>
</evidence>
<protein>
    <submittedName>
        <fullName evidence="5">Pitrilysin family protein</fullName>
    </submittedName>
</protein>
<evidence type="ECO:0000313" key="5">
    <source>
        <dbReference type="EMBL" id="WCO65398.1"/>
    </source>
</evidence>
<dbReference type="SUPFAM" id="SSF63411">
    <property type="entry name" value="LuxS/MPP-like metallohydrolase"/>
    <property type="match status" value="2"/>
</dbReference>
<evidence type="ECO:0000259" key="4">
    <source>
        <dbReference type="Pfam" id="PF05193"/>
    </source>
</evidence>
<accession>A0AAE9Y6T2</accession>
<proteinExistence type="inferred from homology"/>